<dbReference type="InterPro" id="IPR006579">
    <property type="entry name" value="Pre_C2HC_dom"/>
</dbReference>
<organism evidence="2 3">
    <name type="scientific">Araneus ventricosus</name>
    <name type="common">Orbweaver spider</name>
    <name type="synonym">Epeira ventricosa</name>
    <dbReference type="NCBI Taxonomy" id="182803"/>
    <lineage>
        <taxon>Eukaryota</taxon>
        <taxon>Metazoa</taxon>
        <taxon>Ecdysozoa</taxon>
        <taxon>Arthropoda</taxon>
        <taxon>Chelicerata</taxon>
        <taxon>Arachnida</taxon>
        <taxon>Araneae</taxon>
        <taxon>Araneomorphae</taxon>
        <taxon>Entelegynae</taxon>
        <taxon>Araneoidea</taxon>
        <taxon>Araneidae</taxon>
        <taxon>Araneus</taxon>
    </lineage>
</organism>
<dbReference type="EMBL" id="BGPR01119186">
    <property type="protein sequence ID" value="GBN15033.1"/>
    <property type="molecule type" value="Genomic_DNA"/>
</dbReference>
<dbReference type="GO" id="GO:0003676">
    <property type="term" value="F:nucleic acid binding"/>
    <property type="evidence" value="ECO:0007669"/>
    <property type="project" value="InterPro"/>
</dbReference>
<dbReference type="AlphaFoldDB" id="A0A4Y2LM07"/>
<evidence type="ECO:0000313" key="2">
    <source>
        <dbReference type="EMBL" id="GBN15033.1"/>
    </source>
</evidence>
<feature type="domain" description="CCHC-type" evidence="1">
    <location>
        <begin position="406"/>
        <end position="424"/>
    </location>
</feature>
<reference evidence="2 3" key="1">
    <citation type="journal article" date="2019" name="Sci. Rep.">
        <title>Orb-weaving spider Araneus ventricosus genome elucidates the spidroin gene catalogue.</title>
        <authorList>
            <person name="Kono N."/>
            <person name="Nakamura H."/>
            <person name="Ohtoshi R."/>
            <person name="Moran D.A.P."/>
            <person name="Shinohara A."/>
            <person name="Yoshida Y."/>
            <person name="Fujiwara M."/>
            <person name="Mori M."/>
            <person name="Tomita M."/>
            <person name="Arakawa K."/>
        </authorList>
    </citation>
    <scope>NUCLEOTIDE SEQUENCE [LARGE SCALE GENOMIC DNA]</scope>
</reference>
<accession>A0A4Y2LM07</accession>
<comment type="caution">
    <text evidence="2">The sequence shown here is derived from an EMBL/GenBank/DDBJ whole genome shotgun (WGS) entry which is preliminary data.</text>
</comment>
<protein>
    <recommendedName>
        <fullName evidence="1">CCHC-type domain-containing protein</fullName>
    </recommendedName>
</protein>
<dbReference type="SUPFAM" id="SSF57756">
    <property type="entry name" value="Retrovirus zinc finger-like domains"/>
    <property type="match status" value="1"/>
</dbReference>
<evidence type="ECO:0000259" key="1">
    <source>
        <dbReference type="SMART" id="SM00343"/>
    </source>
</evidence>
<dbReference type="Proteomes" id="UP000499080">
    <property type="component" value="Unassembled WGS sequence"/>
</dbReference>
<dbReference type="Pfam" id="PF07530">
    <property type="entry name" value="PRE_C2HC"/>
    <property type="match status" value="1"/>
</dbReference>
<dbReference type="SMART" id="SM00343">
    <property type="entry name" value="ZnF_C2HC"/>
    <property type="match status" value="3"/>
</dbReference>
<gene>
    <name evidence="2" type="ORF">AVEN_113106_1</name>
</gene>
<name>A0A4Y2LM07_ARAVE</name>
<dbReference type="InterPro" id="IPR001878">
    <property type="entry name" value="Znf_CCHC"/>
</dbReference>
<dbReference type="InterPro" id="IPR036875">
    <property type="entry name" value="Znf_CCHC_sf"/>
</dbReference>
<sequence>MEVAAPVTSPPSTTCVNLTSLLCAAEATIREPASSDPVTRCLQLNELTKQLKRLRGTIPLIMCDADIYVQLDNGHFLSTKNSLMEVFRHAIDALVSDIALFGICPIDKCNISEIKYKNFEEKFNNGSNSSKSVIDSSNIMNDSSSIIKDNSNNVESVNKFSGTAAVDNSALNNISNDKAKVNATHNNSHNKYANLAQLPVEREVPPTPPKIQPLMVQNNNNYRETLKKLNDKFENVKASLANEYIKVYPETAERHREMQKFCRENKINFYVIRPPSERPFKIVIKGVHPDTETDEIKKELEIAVPESEINKISSMKNIRSKKPMPMYMVELKKNGKEEKNFDLSRFMYFTVTVENYRKPPGATQCWNCNQFNHSSANCGYTTRCLKCGQEHRTSECTITTPQDNPTCINCGVVGHIASWRGCPAFPKIKPTKGQGVNYPRAQREFISSQYKGRKIFHIPNRHKNSSPDQMNYTKEEITLPTPLAMVNVLNKNSMDSVKESK</sequence>
<feature type="domain" description="CCHC-type" evidence="1">
    <location>
        <begin position="383"/>
        <end position="398"/>
    </location>
</feature>
<proteinExistence type="predicted"/>
<feature type="domain" description="CCHC-type" evidence="1">
    <location>
        <begin position="364"/>
        <end position="380"/>
    </location>
</feature>
<dbReference type="GO" id="GO:0008270">
    <property type="term" value="F:zinc ion binding"/>
    <property type="evidence" value="ECO:0007669"/>
    <property type="project" value="InterPro"/>
</dbReference>
<dbReference type="OrthoDB" id="8123891at2759"/>
<keyword evidence="3" id="KW-1185">Reference proteome</keyword>
<evidence type="ECO:0000313" key="3">
    <source>
        <dbReference type="Proteomes" id="UP000499080"/>
    </source>
</evidence>
<dbReference type="Gene3D" id="4.10.60.10">
    <property type="entry name" value="Zinc finger, CCHC-type"/>
    <property type="match status" value="1"/>
</dbReference>